<dbReference type="FunFam" id="3.20.20.100:FF:000004">
    <property type="entry name" value="Oxidoreductase, aldo/keto reductase"/>
    <property type="match status" value="1"/>
</dbReference>
<keyword evidence="1" id="KW-0560">Oxidoreductase</keyword>
<gene>
    <name evidence="3" type="ORF">IAA89_01715</name>
</gene>
<organism evidence="3 4">
    <name type="scientific">Candidatus Gallilactobacillus intestinavium</name>
    <dbReference type="NCBI Taxonomy" id="2840838"/>
    <lineage>
        <taxon>Bacteria</taxon>
        <taxon>Bacillati</taxon>
        <taxon>Bacillota</taxon>
        <taxon>Bacilli</taxon>
        <taxon>Lactobacillales</taxon>
        <taxon>Lactobacillaceae</taxon>
        <taxon>Lactobacillaceae incertae sedis</taxon>
        <taxon>Candidatus Gallilactobacillus</taxon>
    </lineage>
</organism>
<dbReference type="Gene3D" id="3.20.20.100">
    <property type="entry name" value="NADP-dependent oxidoreductase domain"/>
    <property type="match status" value="1"/>
</dbReference>
<dbReference type="InterPro" id="IPR050523">
    <property type="entry name" value="AKR_Detox_Biosynth"/>
</dbReference>
<evidence type="ECO:0000256" key="1">
    <source>
        <dbReference type="ARBA" id="ARBA00023002"/>
    </source>
</evidence>
<proteinExistence type="predicted"/>
<dbReference type="Pfam" id="PF00248">
    <property type="entry name" value="Aldo_ket_red"/>
    <property type="match status" value="1"/>
</dbReference>
<dbReference type="InterPro" id="IPR036812">
    <property type="entry name" value="NAD(P)_OxRdtase_dom_sf"/>
</dbReference>
<name>A0A9D9E6K5_9LACO</name>
<accession>A0A9D9E6K5</accession>
<evidence type="ECO:0000313" key="4">
    <source>
        <dbReference type="Proteomes" id="UP000823614"/>
    </source>
</evidence>
<dbReference type="GO" id="GO:0016491">
    <property type="term" value="F:oxidoreductase activity"/>
    <property type="evidence" value="ECO:0007669"/>
    <property type="project" value="UniProtKB-KW"/>
</dbReference>
<sequence>MEYTILGNSEIKVSRICMGGMSFGDPANGQHTWTLNQDQTSEVIKTGLENGITFFDTAAAYQNGTSEIYMGKALNENVKRDDIVVATKFLPRTQYEIDQKITGQEHVENSLDASLKRLNMDYVDLYIYHMWDYRTPLEEIMEGLDNVVKKGKARAIGISNCYAYQMVKANDFARANGLTPLTSMQSQYNLIYREDEREIIPASMEEKIALTPYSGLAAGRLAKHYDETSKRLREDEYNRIKYASTKDQDRLVIDRVMELAEKREVTMSEISLAWLLSKTTAPLVGMTKKKHVALANKATNLKLSDEEIYFLEEPYVPHKLTGVMSQNRPDADPSTQVWMKTADQLEKIYH</sequence>
<dbReference type="PANTHER" id="PTHR43364">
    <property type="entry name" value="NADH-SPECIFIC METHYLGLYOXAL REDUCTASE-RELATED"/>
    <property type="match status" value="1"/>
</dbReference>
<evidence type="ECO:0000259" key="2">
    <source>
        <dbReference type="Pfam" id="PF00248"/>
    </source>
</evidence>
<comment type="caution">
    <text evidence="3">The sequence shown here is derived from an EMBL/GenBank/DDBJ whole genome shotgun (WGS) entry which is preliminary data.</text>
</comment>
<dbReference type="GO" id="GO:0005829">
    <property type="term" value="C:cytosol"/>
    <property type="evidence" value="ECO:0007669"/>
    <property type="project" value="UniProtKB-ARBA"/>
</dbReference>
<dbReference type="InterPro" id="IPR023210">
    <property type="entry name" value="NADP_OxRdtase_dom"/>
</dbReference>
<dbReference type="AlphaFoldDB" id="A0A9D9E6K5"/>
<dbReference type="SUPFAM" id="SSF51430">
    <property type="entry name" value="NAD(P)-linked oxidoreductase"/>
    <property type="match status" value="1"/>
</dbReference>
<evidence type="ECO:0000313" key="3">
    <source>
        <dbReference type="EMBL" id="MBO8441158.1"/>
    </source>
</evidence>
<dbReference type="CDD" id="cd19079">
    <property type="entry name" value="AKR_EcYajO-like"/>
    <property type="match status" value="1"/>
</dbReference>
<dbReference type="Proteomes" id="UP000823614">
    <property type="component" value="Unassembled WGS sequence"/>
</dbReference>
<dbReference type="PRINTS" id="PR00069">
    <property type="entry name" value="ALDKETRDTASE"/>
</dbReference>
<dbReference type="InterPro" id="IPR020471">
    <property type="entry name" value="AKR"/>
</dbReference>
<reference evidence="3" key="1">
    <citation type="submission" date="2020-10" db="EMBL/GenBank/DDBJ databases">
        <authorList>
            <person name="Gilroy R."/>
        </authorList>
    </citation>
    <scope>NUCLEOTIDE SEQUENCE</scope>
    <source>
        <strain evidence="3">C6-149</strain>
    </source>
</reference>
<protein>
    <submittedName>
        <fullName evidence="3">Aldo/keto reductase</fullName>
    </submittedName>
</protein>
<reference evidence="3" key="2">
    <citation type="journal article" date="2021" name="PeerJ">
        <title>Extensive microbial diversity within the chicken gut microbiome revealed by metagenomics and culture.</title>
        <authorList>
            <person name="Gilroy R."/>
            <person name="Ravi A."/>
            <person name="Getino M."/>
            <person name="Pursley I."/>
            <person name="Horton D.L."/>
            <person name="Alikhan N.F."/>
            <person name="Baker D."/>
            <person name="Gharbi K."/>
            <person name="Hall N."/>
            <person name="Watson M."/>
            <person name="Adriaenssens E.M."/>
            <person name="Foster-Nyarko E."/>
            <person name="Jarju S."/>
            <person name="Secka A."/>
            <person name="Antonio M."/>
            <person name="Oren A."/>
            <person name="Chaudhuri R.R."/>
            <person name="La Ragione R."/>
            <person name="Hildebrand F."/>
            <person name="Pallen M.J."/>
        </authorList>
    </citation>
    <scope>NUCLEOTIDE SEQUENCE</scope>
    <source>
        <strain evidence="3">C6-149</strain>
    </source>
</reference>
<dbReference type="EMBL" id="JADIMP010000032">
    <property type="protein sequence ID" value="MBO8441158.1"/>
    <property type="molecule type" value="Genomic_DNA"/>
</dbReference>
<feature type="domain" description="NADP-dependent oxidoreductase" evidence="2">
    <location>
        <begin position="15"/>
        <end position="309"/>
    </location>
</feature>
<dbReference type="PANTHER" id="PTHR43364:SF4">
    <property type="entry name" value="NAD(P)-LINKED OXIDOREDUCTASE SUPERFAMILY PROTEIN"/>
    <property type="match status" value="1"/>
</dbReference>